<comment type="caution">
    <text evidence="1">The sequence shown here is derived from an EMBL/GenBank/DDBJ whole genome shotgun (WGS) entry which is preliminary data.</text>
</comment>
<gene>
    <name evidence="1" type="ORF">BLNAU_7853</name>
</gene>
<organism evidence="1 2">
    <name type="scientific">Blattamonas nauphoetae</name>
    <dbReference type="NCBI Taxonomy" id="2049346"/>
    <lineage>
        <taxon>Eukaryota</taxon>
        <taxon>Metamonada</taxon>
        <taxon>Preaxostyla</taxon>
        <taxon>Oxymonadida</taxon>
        <taxon>Blattamonas</taxon>
    </lineage>
</organism>
<evidence type="ECO:0000313" key="1">
    <source>
        <dbReference type="EMBL" id="KAK2957259.1"/>
    </source>
</evidence>
<evidence type="ECO:0000313" key="2">
    <source>
        <dbReference type="Proteomes" id="UP001281761"/>
    </source>
</evidence>
<sequence>MNTTNLSLTPEQYAELENELHDRLTNSCAERITRRFFVADVSLIDPVLHNLQNIDCVYTFGEDIVVNKSAGWIEFTSQIPLLSFDCLFGLDAYDPIPKVHFMSMYLGLCSAIQTLHIYRVPHVTLSEENIFFDLASIAHLLPVSYSLFHKRCTYEQSCTLKDDLLSATSIFSRLSDQLFDTDNAPRGTTPSRLLDDFDHPDNWIDFEAYLRDIISGTIDPVLSPPETQPFFSNAFGGLARLSVASSFFKDILAKQIGNASPETEKIVSKIIGVAGKTWAGS</sequence>
<keyword evidence="2" id="KW-1185">Reference proteome</keyword>
<proteinExistence type="predicted"/>
<dbReference type="Proteomes" id="UP001281761">
    <property type="component" value="Unassembled WGS sequence"/>
</dbReference>
<dbReference type="EMBL" id="JARBJD010000048">
    <property type="protein sequence ID" value="KAK2957259.1"/>
    <property type="molecule type" value="Genomic_DNA"/>
</dbReference>
<protein>
    <submittedName>
        <fullName evidence="1">Uncharacterized protein</fullName>
    </submittedName>
</protein>
<reference evidence="1 2" key="1">
    <citation type="journal article" date="2022" name="bioRxiv">
        <title>Genomics of Preaxostyla Flagellates Illuminates Evolutionary Transitions and the Path Towards Mitochondrial Loss.</title>
        <authorList>
            <person name="Novak L.V.F."/>
            <person name="Treitli S.C."/>
            <person name="Pyrih J."/>
            <person name="Halakuc P."/>
            <person name="Pipaliya S.V."/>
            <person name="Vacek V."/>
            <person name="Brzon O."/>
            <person name="Soukal P."/>
            <person name="Eme L."/>
            <person name="Dacks J.B."/>
            <person name="Karnkowska A."/>
            <person name="Elias M."/>
            <person name="Hampl V."/>
        </authorList>
    </citation>
    <scope>NUCLEOTIDE SEQUENCE [LARGE SCALE GENOMIC DNA]</scope>
    <source>
        <strain evidence="1">NAU3</strain>
        <tissue evidence="1">Gut</tissue>
    </source>
</reference>
<name>A0ABQ9Y0N0_9EUKA</name>
<accession>A0ABQ9Y0N0</accession>